<keyword evidence="2" id="KW-1185">Reference proteome</keyword>
<dbReference type="Proteomes" id="UP000515369">
    <property type="component" value="Chromosome"/>
</dbReference>
<evidence type="ECO:0000313" key="2">
    <source>
        <dbReference type="Proteomes" id="UP000515369"/>
    </source>
</evidence>
<gene>
    <name evidence="1" type="ORF">H3H32_35065</name>
</gene>
<sequence length="133" mass="15295">METQNLWPDFVIDKTKSPKAILKEQAGYLMVKTNNVLSAEIETTQEFGQIVHHFYVVAPAINNYRYKLFSVSHKIVEYYPLTVMTDIELDDEPFENHKVARDEKELISLLSGIFNNSENTRIISSLLSQSLAE</sequence>
<dbReference type="RefSeq" id="WP_182460334.1">
    <property type="nucleotide sequence ID" value="NZ_CP059732.1"/>
</dbReference>
<accession>A0A7G5GW04</accession>
<dbReference type="KEGG" id="sfol:H3H32_35065"/>
<dbReference type="EMBL" id="CP059732">
    <property type="protein sequence ID" value="QMW03046.1"/>
    <property type="molecule type" value="Genomic_DNA"/>
</dbReference>
<name>A0A7G5GW04_9BACT</name>
<reference evidence="1 2" key="1">
    <citation type="submission" date="2020-07" db="EMBL/GenBank/DDBJ databases">
        <title>Spirosoma foliorum sp. nov., isolated from the leaves on the Nejang mountain Korea, Republic of.</title>
        <authorList>
            <person name="Ho H."/>
            <person name="Lee Y.-J."/>
            <person name="Nurcahyanto D.-A."/>
            <person name="Kim S.-G."/>
        </authorList>
    </citation>
    <scope>NUCLEOTIDE SEQUENCE [LARGE SCALE GENOMIC DNA]</scope>
    <source>
        <strain evidence="1 2">PL0136</strain>
    </source>
</reference>
<evidence type="ECO:0000313" key="1">
    <source>
        <dbReference type="EMBL" id="QMW03046.1"/>
    </source>
</evidence>
<protein>
    <submittedName>
        <fullName evidence="1">Uncharacterized protein</fullName>
    </submittedName>
</protein>
<proteinExistence type="predicted"/>
<dbReference type="AlphaFoldDB" id="A0A7G5GW04"/>
<organism evidence="1 2">
    <name type="scientific">Spirosoma foliorum</name>
    <dbReference type="NCBI Taxonomy" id="2710596"/>
    <lineage>
        <taxon>Bacteria</taxon>
        <taxon>Pseudomonadati</taxon>
        <taxon>Bacteroidota</taxon>
        <taxon>Cytophagia</taxon>
        <taxon>Cytophagales</taxon>
        <taxon>Cytophagaceae</taxon>
        <taxon>Spirosoma</taxon>
    </lineage>
</organism>